<dbReference type="Proteomes" id="UP001159641">
    <property type="component" value="Unassembled WGS sequence"/>
</dbReference>
<proteinExistence type="predicted"/>
<dbReference type="AlphaFoldDB" id="A0AB34G7Y1"/>
<name>A0AB34G7Y1_ESCRO</name>
<organism evidence="1 2">
    <name type="scientific">Eschrichtius robustus</name>
    <name type="common">California gray whale</name>
    <name type="synonym">Eschrichtius gibbosus</name>
    <dbReference type="NCBI Taxonomy" id="9764"/>
    <lineage>
        <taxon>Eukaryota</taxon>
        <taxon>Metazoa</taxon>
        <taxon>Chordata</taxon>
        <taxon>Craniata</taxon>
        <taxon>Vertebrata</taxon>
        <taxon>Euteleostomi</taxon>
        <taxon>Mammalia</taxon>
        <taxon>Eutheria</taxon>
        <taxon>Laurasiatheria</taxon>
        <taxon>Artiodactyla</taxon>
        <taxon>Whippomorpha</taxon>
        <taxon>Cetacea</taxon>
        <taxon>Mysticeti</taxon>
        <taxon>Eschrichtiidae</taxon>
        <taxon>Eschrichtius</taxon>
    </lineage>
</organism>
<accession>A0AB34G7Y1</accession>
<evidence type="ECO:0000313" key="1">
    <source>
        <dbReference type="EMBL" id="KAJ8775863.1"/>
    </source>
</evidence>
<evidence type="ECO:0000313" key="2">
    <source>
        <dbReference type="Proteomes" id="UP001159641"/>
    </source>
</evidence>
<dbReference type="EMBL" id="JAIQCJ010002567">
    <property type="protein sequence ID" value="KAJ8775863.1"/>
    <property type="molecule type" value="Genomic_DNA"/>
</dbReference>
<sequence>MPCQARGQRLQGEGQILAHGFSTVPRRAAVLSSRTSDIGRAEVYVYGPHPTAERFGSRRISTDLVADSVWGPAQEGQQ</sequence>
<keyword evidence="2" id="KW-1185">Reference proteome</keyword>
<reference evidence="1 2" key="1">
    <citation type="submission" date="2022-11" db="EMBL/GenBank/DDBJ databases">
        <title>Whole genome sequence of Eschrichtius robustus ER-17-0199.</title>
        <authorList>
            <person name="Bruniche-Olsen A."/>
            <person name="Black A.N."/>
            <person name="Fields C.J."/>
            <person name="Walden K."/>
            <person name="Dewoody J.A."/>
        </authorList>
    </citation>
    <scope>NUCLEOTIDE SEQUENCE [LARGE SCALE GENOMIC DNA]</scope>
    <source>
        <strain evidence="1">ER-17-0199</strain>
        <tissue evidence="1">Blubber</tissue>
    </source>
</reference>
<protein>
    <submittedName>
        <fullName evidence="1">Uncharacterized protein</fullName>
    </submittedName>
</protein>
<comment type="caution">
    <text evidence="1">The sequence shown here is derived from an EMBL/GenBank/DDBJ whole genome shotgun (WGS) entry which is preliminary data.</text>
</comment>
<gene>
    <name evidence="1" type="ORF">J1605_016090</name>
</gene>